<accession>A0ABQ2C217</accession>
<sequence length="211" mass="23982">MHLVLSKLLNAELMKKLIQYVAILFCAVQLNSQERSVETESVTLENLFTFIVDHFEEDGHPQNISFLLKTHQGDFSEEDKFILKQTFKLLSKRLSEDDYVSIATYHNYSGIALRKTSPKALKKILYTIEYPKESIKAFAKDGIELAYQYANEIYEEDYDNKVIMIRLPERQGIKPLAPLANNIAGNKKGNGTAIVLSALTLLPEIIAVIKN</sequence>
<protein>
    <submittedName>
        <fullName evidence="1">Uncharacterized protein</fullName>
    </submittedName>
</protein>
<dbReference type="EMBL" id="BMDQ01000003">
    <property type="protein sequence ID" value="GGI57798.1"/>
    <property type="molecule type" value="Genomic_DNA"/>
</dbReference>
<reference evidence="2" key="1">
    <citation type="journal article" date="2019" name="Int. J. Syst. Evol. Microbiol.">
        <title>The Global Catalogue of Microorganisms (GCM) 10K type strain sequencing project: providing services to taxonomists for standard genome sequencing and annotation.</title>
        <authorList>
            <consortium name="The Broad Institute Genomics Platform"/>
            <consortium name="The Broad Institute Genome Sequencing Center for Infectious Disease"/>
            <person name="Wu L."/>
            <person name="Ma J."/>
        </authorList>
    </citation>
    <scope>NUCLEOTIDE SEQUENCE [LARGE SCALE GENOMIC DNA]</scope>
    <source>
        <strain evidence="2">CCM 8681</strain>
    </source>
</reference>
<dbReference type="Proteomes" id="UP000624701">
    <property type="component" value="Unassembled WGS sequence"/>
</dbReference>
<proteinExistence type="predicted"/>
<comment type="caution">
    <text evidence="1">The sequence shown here is derived from an EMBL/GenBank/DDBJ whole genome shotgun (WGS) entry which is preliminary data.</text>
</comment>
<keyword evidence="2" id="KW-1185">Reference proteome</keyword>
<evidence type="ECO:0000313" key="1">
    <source>
        <dbReference type="EMBL" id="GGI57798.1"/>
    </source>
</evidence>
<evidence type="ECO:0000313" key="2">
    <source>
        <dbReference type="Proteomes" id="UP000624701"/>
    </source>
</evidence>
<name>A0ABQ2C217_9FLAO</name>
<gene>
    <name evidence="1" type="ORF">GCM10011444_21070</name>
</gene>
<organism evidence="1 2">
    <name type="scientific">Winogradskyella haliclonae</name>
    <dbReference type="NCBI Taxonomy" id="2048558"/>
    <lineage>
        <taxon>Bacteria</taxon>
        <taxon>Pseudomonadati</taxon>
        <taxon>Bacteroidota</taxon>
        <taxon>Flavobacteriia</taxon>
        <taxon>Flavobacteriales</taxon>
        <taxon>Flavobacteriaceae</taxon>
        <taxon>Winogradskyella</taxon>
    </lineage>
</organism>